<proteinExistence type="predicted"/>
<feature type="compositionally biased region" description="Pro residues" evidence="1">
    <location>
        <begin position="8"/>
        <end position="32"/>
    </location>
</feature>
<dbReference type="EMBL" id="UYYG01001151">
    <property type="protein sequence ID" value="VDN55215.1"/>
    <property type="molecule type" value="Genomic_DNA"/>
</dbReference>
<reference evidence="5" key="1">
    <citation type="submission" date="2017-02" db="UniProtKB">
        <authorList>
            <consortium name="WormBaseParasite"/>
        </authorList>
    </citation>
    <scope>IDENTIFICATION</scope>
</reference>
<evidence type="ECO:0000256" key="1">
    <source>
        <dbReference type="SAM" id="MobiDB-lite"/>
    </source>
</evidence>
<sequence length="205" mass="23183">MRQNFLKIPPPNCPPPPTEMKVPPPFRNPPVPLLTEKHETRLDESQYDEPGLPSDTHQCAGIGTLSAARDLSERLPYSIGNYEISTSQQWILVMKFVVALVLLVLRTACDVMCCVSYQHSVLDVETYKPFTKGGTIRSTTSSNMRNPRVIASESRSIVEEQLRNSLWDDETRRMLVQNPETGSFYVPTSSGNSNFLFFVLIYKKV</sequence>
<dbReference type="AlphaFoldDB" id="A0A0N4U2D1"/>
<evidence type="ECO:0000313" key="5">
    <source>
        <dbReference type="WBParaSite" id="DME_0000082801-mRNA-1"/>
    </source>
</evidence>
<dbReference type="WBParaSite" id="DME_0000082801-mRNA-1">
    <property type="protein sequence ID" value="DME_0000082801-mRNA-1"/>
    <property type="gene ID" value="DME_0000082801"/>
</dbReference>
<gene>
    <name evidence="2" type="ORF">DME_LOCUS5188</name>
</gene>
<keyword evidence="4" id="KW-1185">Reference proteome</keyword>
<dbReference type="Proteomes" id="UP000038040">
    <property type="component" value="Unplaced"/>
</dbReference>
<dbReference type="OrthoDB" id="5869978at2759"/>
<accession>A0A0N4U2D1</accession>
<organism evidence="3 5">
    <name type="scientific">Dracunculus medinensis</name>
    <name type="common">Guinea worm</name>
    <dbReference type="NCBI Taxonomy" id="318479"/>
    <lineage>
        <taxon>Eukaryota</taxon>
        <taxon>Metazoa</taxon>
        <taxon>Ecdysozoa</taxon>
        <taxon>Nematoda</taxon>
        <taxon>Chromadorea</taxon>
        <taxon>Rhabditida</taxon>
        <taxon>Spirurina</taxon>
        <taxon>Dracunculoidea</taxon>
        <taxon>Dracunculidae</taxon>
        <taxon>Dracunculus</taxon>
    </lineage>
</organism>
<name>A0A0N4U2D1_DRAME</name>
<feature type="region of interest" description="Disordered" evidence="1">
    <location>
        <begin position="1"/>
        <end position="33"/>
    </location>
</feature>
<protein>
    <submittedName>
        <fullName evidence="5">Transmembrane protein</fullName>
    </submittedName>
</protein>
<evidence type="ECO:0000313" key="3">
    <source>
        <dbReference type="Proteomes" id="UP000038040"/>
    </source>
</evidence>
<dbReference type="Proteomes" id="UP000274756">
    <property type="component" value="Unassembled WGS sequence"/>
</dbReference>
<evidence type="ECO:0000313" key="2">
    <source>
        <dbReference type="EMBL" id="VDN55215.1"/>
    </source>
</evidence>
<evidence type="ECO:0000313" key="4">
    <source>
        <dbReference type="Proteomes" id="UP000274756"/>
    </source>
</evidence>
<reference evidence="2 4" key="2">
    <citation type="submission" date="2018-11" db="EMBL/GenBank/DDBJ databases">
        <authorList>
            <consortium name="Pathogen Informatics"/>
        </authorList>
    </citation>
    <scope>NUCLEOTIDE SEQUENCE [LARGE SCALE GENOMIC DNA]</scope>
</reference>